<dbReference type="Proteomes" id="UP000034096">
    <property type="component" value="Unassembled WGS sequence"/>
</dbReference>
<dbReference type="AlphaFoldDB" id="A0A0G0L041"/>
<comment type="caution">
    <text evidence="2">The sequence shown here is derived from an EMBL/GenBank/DDBJ whole genome shotgun (WGS) entry which is preliminary data.</text>
</comment>
<sequence>MDPNNTITNPLGSTPSIAVPTVDEPVGAVGTTVPQPIEPVAEEPAVAEPVSATNPMISGEPTVPEPVAVDPMASVTEPSVGVEEPIAEEIVEPTTGVVDTTGLGGVTKPTV</sequence>
<proteinExistence type="predicted"/>
<dbReference type="STRING" id="1618583.US75_C0037G0004"/>
<dbReference type="EMBL" id="LBUE01000037">
    <property type="protein sequence ID" value="KKQ54764.1"/>
    <property type="molecule type" value="Genomic_DNA"/>
</dbReference>
<feature type="region of interest" description="Disordered" evidence="1">
    <location>
        <begin position="45"/>
        <end position="66"/>
    </location>
</feature>
<evidence type="ECO:0000313" key="3">
    <source>
        <dbReference type="Proteomes" id="UP000034096"/>
    </source>
</evidence>
<protein>
    <submittedName>
        <fullName evidence="2">Uncharacterized protein</fullName>
    </submittedName>
</protein>
<accession>A0A0G0L041</accession>
<evidence type="ECO:0000256" key="1">
    <source>
        <dbReference type="SAM" id="MobiDB-lite"/>
    </source>
</evidence>
<evidence type="ECO:0000313" key="2">
    <source>
        <dbReference type="EMBL" id="KKQ54764.1"/>
    </source>
</evidence>
<gene>
    <name evidence="2" type="ORF">US75_C0037G0004</name>
</gene>
<name>A0A0G0L041_9BACT</name>
<reference evidence="2 3" key="1">
    <citation type="journal article" date="2015" name="Nature">
        <title>rRNA introns, odd ribosomes, and small enigmatic genomes across a large radiation of phyla.</title>
        <authorList>
            <person name="Brown C.T."/>
            <person name="Hug L.A."/>
            <person name="Thomas B.C."/>
            <person name="Sharon I."/>
            <person name="Castelle C.J."/>
            <person name="Singh A."/>
            <person name="Wilkins M.J."/>
            <person name="Williams K.H."/>
            <person name="Banfield J.F."/>
        </authorList>
    </citation>
    <scope>NUCLEOTIDE SEQUENCE [LARGE SCALE GENOMIC DNA]</scope>
</reference>
<organism evidence="2 3">
    <name type="scientific">Candidatus Woesebacteria bacterium GW2011_GWC1_38_13</name>
    <dbReference type="NCBI Taxonomy" id="1618583"/>
    <lineage>
        <taxon>Bacteria</taxon>
        <taxon>Candidatus Woeseibacteriota</taxon>
    </lineage>
</organism>